<keyword evidence="2" id="KW-0223">Dioxygenase</keyword>
<dbReference type="Gene3D" id="2.60.120.620">
    <property type="entry name" value="q2cbj1_9rhob like domain"/>
    <property type="match status" value="1"/>
</dbReference>
<keyword evidence="3" id="KW-1185">Reference proteome</keyword>
<dbReference type="OrthoDB" id="9791262at2"/>
<proteinExistence type="predicted"/>
<name>A0A1M6GZV6_9RHOB</name>
<dbReference type="GO" id="GO:0005506">
    <property type="term" value="F:iron ion binding"/>
    <property type="evidence" value="ECO:0007669"/>
    <property type="project" value="UniProtKB-ARBA"/>
</dbReference>
<sequence>MIPSLPLENGRPTATQIAQYWNDGFLFPLPVIPQALAARWRTEFEQMEADWLTADLPLPLNIYKRINAQCVMPLASQIGTHPAILDAVEAILGPDILIYGVEFFVKEPHTKALVAMHQDLTYWGMGAIDGLLTAWVPLSPATPASGCMDFVAGSHKQAILPHEDRDDANNLLSRGQEVAVDIADEDKVAIELHPGQMSLHHGLTVHGSGPNVSDDRRIAAVIRYLTPDVAQEHGGGDYAIPVRGSDTKGNFIHYQPATDWFTPDDLARHDEIRAHQAKVTMAGAAEKGLYAARNK</sequence>
<dbReference type="PANTHER" id="PTHR20883">
    <property type="entry name" value="PHYTANOYL-COA DIOXYGENASE DOMAIN CONTAINING 1"/>
    <property type="match status" value="1"/>
</dbReference>
<accession>A0A1M6GZV6</accession>
<evidence type="ECO:0000313" key="2">
    <source>
        <dbReference type="EMBL" id="SHJ15466.1"/>
    </source>
</evidence>
<protein>
    <submittedName>
        <fullName evidence="2">Phytanoyl-CoA dioxygenase (PhyH)</fullName>
    </submittedName>
</protein>
<dbReference type="InterPro" id="IPR008775">
    <property type="entry name" value="Phytyl_CoA_dOase-like"/>
</dbReference>
<evidence type="ECO:0000313" key="3">
    <source>
        <dbReference type="Proteomes" id="UP000183982"/>
    </source>
</evidence>
<comment type="cofactor">
    <cofactor evidence="1">
        <name>Fe(2+)</name>
        <dbReference type="ChEBI" id="CHEBI:29033"/>
    </cofactor>
</comment>
<dbReference type="SUPFAM" id="SSF51197">
    <property type="entry name" value="Clavaminate synthase-like"/>
    <property type="match status" value="1"/>
</dbReference>
<dbReference type="RefSeq" id="WP_073250849.1">
    <property type="nucleotide sequence ID" value="NZ_FQZQ01000005.1"/>
</dbReference>
<gene>
    <name evidence="2" type="ORF">SAMN05444000_105179</name>
</gene>
<dbReference type="STRING" id="1470563.SAMN05444000_105179"/>
<organism evidence="2 3">
    <name type="scientific">Shimia gijangensis</name>
    <dbReference type="NCBI Taxonomy" id="1470563"/>
    <lineage>
        <taxon>Bacteria</taxon>
        <taxon>Pseudomonadati</taxon>
        <taxon>Pseudomonadota</taxon>
        <taxon>Alphaproteobacteria</taxon>
        <taxon>Rhodobacterales</taxon>
        <taxon>Roseobacteraceae</taxon>
    </lineage>
</organism>
<keyword evidence="2" id="KW-0560">Oxidoreductase</keyword>
<reference evidence="3" key="1">
    <citation type="submission" date="2016-11" db="EMBL/GenBank/DDBJ databases">
        <authorList>
            <person name="Varghese N."/>
            <person name="Submissions S."/>
        </authorList>
    </citation>
    <scope>NUCLEOTIDE SEQUENCE [LARGE SCALE GENOMIC DNA]</scope>
    <source>
        <strain evidence="3">DSM 100564</strain>
    </source>
</reference>
<dbReference type="GO" id="GO:0016706">
    <property type="term" value="F:2-oxoglutarate-dependent dioxygenase activity"/>
    <property type="evidence" value="ECO:0007669"/>
    <property type="project" value="UniProtKB-ARBA"/>
</dbReference>
<evidence type="ECO:0000256" key="1">
    <source>
        <dbReference type="ARBA" id="ARBA00001954"/>
    </source>
</evidence>
<dbReference type="AlphaFoldDB" id="A0A1M6GZV6"/>
<dbReference type="Proteomes" id="UP000183982">
    <property type="component" value="Unassembled WGS sequence"/>
</dbReference>
<dbReference type="Pfam" id="PF05721">
    <property type="entry name" value="PhyH"/>
    <property type="match status" value="1"/>
</dbReference>
<dbReference type="PANTHER" id="PTHR20883:SF48">
    <property type="entry name" value="ECTOINE DIOXYGENASE"/>
    <property type="match status" value="1"/>
</dbReference>
<dbReference type="EMBL" id="FQZQ01000005">
    <property type="protein sequence ID" value="SHJ15466.1"/>
    <property type="molecule type" value="Genomic_DNA"/>
</dbReference>